<feature type="domain" description="FFD box profile" evidence="5">
    <location>
        <begin position="379"/>
        <end position="395"/>
    </location>
</feature>
<reference evidence="6" key="1">
    <citation type="journal article" date="2012" name="Nat. Genet.">
        <title>Whole-genome sequence of Schistosoma haematobium.</title>
        <authorList>
            <person name="Young N.D."/>
            <person name="Jex A.R."/>
            <person name="Li B."/>
            <person name="Liu S."/>
            <person name="Yang L."/>
            <person name="Xiong Z."/>
            <person name="Li Y."/>
            <person name="Cantacessi C."/>
            <person name="Hall R.S."/>
            <person name="Xu X."/>
            <person name="Chen F."/>
            <person name="Wu X."/>
            <person name="Zerlotini A."/>
            <person name="Oliveira G."/>
            <person name="Hofmann A."/>
            <person name="Zhang G."/>
            <person name="Fang X."/>
            <person name="Kang Y."/>
            <person name="Campbell B.E."/>
            <person name="Loukas A."/>
            <person name="Ranganathan S."/>
            <person name="Rollinson D."/>
            <person name="Rinaldi G."/>
            <person name="Brindley P.J."/>
            <person name="Yang H."/>
            <person name="Wang J."/>
            <person name="Wang J."/>
            <person name="Gasser R.B."/>
        </authorList>
    </citation>
    <scope>NUCLEOTIDE SEQUENCE</scope>
</reference>
<evidence type="ECO:0000256" key="2">
    <source>
        <dbReference type="PROSITE-ProRule" id="PRU00846"/>
    </source>
</evidence>
<evidence type="ECO:0008006" key="8">
    <source>
        <dbReference type="Google" id="ProtNLM"/>
    </source>
</evidence>
<keyword evidence="7" id="KW-1185">Reference proteome</keyword>
<protein>
    <recommendedName>
        <fullName evidence="8">FFD box profile domain-containing protein</fullName>
    </recommendedName>
</protein>
<dbReference type="InterPro" id="IPR025762">
    <property type="entry name" value="DFDF"/>
</dbReference>
<feature type="region of interest" description="Disordered" evidence="3">
    <location>
        <begin position="437"/>
        <end position="482"/>
    </location>
</feature>
<dbReference type="InterPro" id="IPR025609">
    <property type="entry name" value="Lsm14-like_N"/>
</dbReference>
<dbReference type="PROSITE" id="PS51513">
    <property type="entry name" value="FFD"/>
    <property type="match status" value="1"/>
</dbReference>
<dbReference type="InterPro" id="IPR025761">
    <property type="entry name" value="FFD_box"/>
</dbReference>
<dbReference type="PANTHER" id="PTHR13586">
    <property type="entry name" value="SCD6 PROTEIN-RELATED"/>
    <property type="match status" value="1"/>
</dbReference>
<feature type="compositionally biased region" description="Polar residues" evidence="3">
    <location>
        <begin position="363"/>
        <end position="372"/>
    </location>
</feature>
<dbReference type="GO" id="GO:0034063">
    <property type="term" value="P:stress granule assembly"/>
    <property type="evidence" value="ECO:0007669"/>
    <property type="project" value="TreeGrafter"/>
</dbReference>
<feature type="compositionally biased region" description="Gly residues" evidence="3">
    <location>
        <begin position="295"/>
        <end position="304"/>
    </location>
</feature>
<dbReference type="CTD" id="75577770"/>
<evidence type="ECO:0000313" key="6">
    <source>
        <dbReference type="EMBL" id="KAH9577923.1"/>
    </source>
</evidence>
<reference evidence="6" key="4">
    <citation type="journal article" date="2022" name="PLoS Pathog.">
        <title>Chromosome-level genome of Schistosoma haematobium underpins genome-wide explorations of molecular variation.</title>
        <authorList>
            <person name="Stroehlein A.J."/>
            <person name="Korhonen P.K."/>
            <person name="Lee V.V."/>
            <person name="Ralph S.A."/>
            <person name="Mentink-Kane M."/>
            <person name="You H."/>
            <person name="McManus D.P."/>
            <person name="Tchuente L.T."/>
            <person name="Stothard J.R."/>
            <person name="Kaur P."/>
            <person name="Dudchenko O."/>
            <person name="Aiden E.L."/>
            <person name="Yang B."/>
            <person name="Yang H."/>
            <person name="Emery A.M."/>
            <person name="Webster B.L."/>
            <person name="Brindley P.J."/>
            <person name="Rollinson D."/>
            <person name="Chang B.C.H."/>
            <person name="Gasser R.B."/>
            <person name="Young N.D."/>
        </authorList>
    </citation>
    <scope>NUCLEOTIDE SEQUENCE</scope>
</reference>
<feature type="compositionally biased region" description="Basic and acidic residues" evidence="3">
    <location>
        <begin position="255"/>
        <end position="264"/>
    </location>
</feature>
<feature type="region of interest" description="Disordered" evidence="3">
    <location>
        <begin position="356"/>
        <end position="377"/>
    </location>
</feature>
<comment type="similarity">
    <text evidence="1">Belongs to the LSM14 family.</text>
</comment>
<dbReference type="SMART" id="SM01271">
    <property type="entry name" value="LSM14"/>
    <property type="match status" value="1"/>
</dbReference>
<organism evidence="6 7">
    <name type="scientific">Schistosoma haematobium</name>
    <name type="common">Blood fluke</name>
    <dbReference type="NCBI Taxonomy" id="6185"/>
    <lineage>
        <taxon>Eukaryota</taxon>
        <taxon>Metazoa</taxon>
        <taxon>Spiralia</taxon>
        <taxon>Lophotrochozoa</taxon>
        <taxon>Platyhelminthes</taxon>
        <taxon>Trematoda</taxon>
        <taxon>Digenea</taxon>
        <taxon>Strigeidida</taxon>
        <taxon>Schistosomatoidea</taxon>
        <taxon>Schistosomatidae</taxon>
        <taxon>Schistosoma</taxon>
    </lineage>
</organism>
<feature type="domain" description="DFDF" evidence="4">
    <location>
        <begin position="322"/>
        <end position="362"/>
    </location>
</feature>
<dbReference type="PANTHER" id="PTHR13586:SF0">
    <property type="entry name" value="TRAILER HITCH, ISOFORM H"/>
    <property type="match status" value="1"/>
</dbReference>
<dbReference type="AlphaFoldDB" id="A0A922LDU6"/>
<dbReference type="GO" id="GO:0000932">
    <property type="term" value="C:P-body"/>
    <property type="evidence" value="ECO:0007669"/>
    <property type="project" value="TreeGrafter"/>
</dbReference>
<evidence type="ECO:0000259" key="4">
    <source>
        <dbReference type="PROSITE" id="PS51512"/>
    </source>
</evidence>
<gene>
    <name evidence="6" type="ORF">MS3_00008219</name>
</gene>
<dbReference type="GeneID" id="75577770"/>
<proteinExistence type="inferred from homology"/>
<dbReference type="InterPro" id="IPR019050">
    <property type="entry name" value="FDF_dom"/>
</dbReference>
<accession>A0A922LDU6</accession>
<dbReference type="Gene3D" id="2.30.30.100">
    <property type="match status" value="1"/>
</dbReference>
<comment type="caution">
    <text evidence="6">The sequence shown here is derived from an EMBL/GenBank/DDBJ whole genome shotgun (WGS) entry which is preliminary data.</text>
</comment>
<evidence type="ECO:0000256" key="3">
    <source>
        <dbReference type="SAM" id="MobiDB-lite"/>
    </source>
</evidence>
<evidence type="ECO:0000313" key="7">
    <source>
        <dbReference type="Proteomes" id="UP000471633"/>
    </source>
</evidence>
<name>A0A922LDU6_SCHHA</name>
<reference evidence="6" key="2">
    <citation type="journal article" date="2019" name="Gigascience">
        <title>High-quality Schistosoma haematobium genome achieved by single-molecule and long-range sequencing.</title>
        <authorList>
            <person name="Stroehlein A.J."/>
            <person name="Korhonen P.K."/>
            <person name="Chong T.M."/>
            <person name="Lim Y.L."/>
            <person name="Chan K.G."/>
            <person name="Webster B."/>
            <person name="Rollinson D."/>
            <person name="Brindley P.J."/>
            <person name="Gasser R.B."/>
            <person name="Young N.D."/>
        </authorList>
    </citation>
    <scope>NUCLEOTIDE SEQUENCE</scope>
</reference>
<reference evidence="6" key="3">
    <citation type="submission" date="2021-06" db="EMBL/GenBank/DDBJ databases">
        <title>Chromosome-level genome assembly for S. haematobium.</title>
        <authorList>
            <person name="Stroehlein A.J."/>
        </authorList>
    </citation>
    <scope>NUCLEOTIDE SEQUENCE</scope>
</reference>
<dbReference type="RefSeq" id="XP_051063935.1">
    <property type="nucleotide sequence ID" value="XM_051216573.1"/>
</dbReference>
<feature type="short sequence motif" description="FFD box" evidence="2">
    <location>
        <begin position="379"/>
        <end position="395"/>
    </location>
</feature>
<dbReference type="SUPFAM" id="SSF50182">
    <property type="entry name" value="Sm-like ribonucleoproteins"/>
    <property type="match status" value="1"/>
</dbReference>
<dbReference type="GO" id="GO:0003729">
    <property type="term" value="F:mRNA binding"/>
    <property type="evidence" value="ECO:0007669"/>
    <property type="project" value="TreeGrafter"/>
</dbReference>
<feature type="compositionally biased region" description="Polar residues" evidence="3">
    <location>
        <begin position="446"/>
        <end position="476"/>
    </location>
</feature>
<dbReference type="Proteomes" id="UP000471633">
    <property type="component" value="Unassembled WGS sequence"/>
</dbReference>
<dbReference type="InterPro" id="IPR010920">
    <property type="entry name" value="LSM_dom_sf"/>
</dbReference>
<feature type="region of interest" description="Disordered" evidence="3">
    <location>
        <begin position="191"/>
        <end position="304"/>
    </location>
</feature>
<dbReference type="EMBL" id="AMPZ03000140">
    <property type="protein sequence ID" value="KAH9577923.1"/>
    <property type="molecule type" value="Genomic_DNA"/>
</dbReference>
<dbReference type="PROSITE" id="PS51512">
    <property type="entry name" value="DFDF"/>
    <property type="match status" value="1"/>
</dbReference>
<evidence type="ECO:0000259" key="5">
    <source>
        <dbReference type="PROSITE" id="PS51513"/>
    </source>
</evidence>
<dbReference type="Pfam" id="PF12701">
    <property type="entry name" value="LSM14"/>
    <property type="match status" value="1"/>
</dbReference>
<evidence type="ECO:0000256" key="1">
    <source>
        <dbReference type="ARBA" id="ARBA00010415"/>
    </source>
</evidence>
<dbReference type="SMART" id="SM01199">
    <property type="entry name" value="FDF"/>
    <property type="match status" value="1"/>
</dbReference>
<sequence length="482" mass="53209">MNASDLSIIGCRVIIISKAKIRYEGNLHSIDFDTPNEPVITLSKVWSFGTEDRPCERPVAPRNEEYNQVVFRGRDLDDVRVVQSSVFLNEDSAIVSAAPGVCTFCTYLCNQSALSHPPGLPVNESRSRLDLNPSRVSTGCSELSLILASQSVSLDSLNQNIYPNNSSYQVPAVCCRPAPIGTVHVDNHQISDTRGQRPFGNKRSDIDPGIFNTSGREGASSRDVQESGIGTSRHRAVLGSGVHNDYPQPWANRDQVGKKGDTHKNTPSYYQGHDYPRDRRGGYSQKWSTNHRGSKGSGHTHGGWGGWSADGHDWPKFRSNVSTVNEHTNFSVEYDYERANAELAAELEKITISTRTGSSSTSFDNAENNRSSTTEDENTCYDKFKSFFDTISSEMMDRANGLNPQGMNRRYERLLNSATFGTVPQQYLRRTGYHNQRSFGYGQKRGGNSSSGNFWRSSGTGTNKSPFSNLSDTPLPTSGRAG</sequence>
<dbReference type="GO" id="GO:0033962">
    <property type="term" value="P:P-body assembly"/>
    <property type="evidence" value="ECO:0007669"/>
    <property type="project" value="TreeGrafter"/>
</dbReference>